<dbReference type="RefSeq" id="WP_211263648.1">
    <property type="nucleotide sequence ID" value="NZ_LTAZ01000023.1"/>
</dbReference>
<proteinExistence type="predicted"/>
<dbReference type="AlphaFoldDB" id="A0A151A7U4"/>
<dbReference type="EMBL" id="LTAZ01000023">
    <property type="protein sequence ID" value="KYH23705.1"/>
    <property type="molecule type" value="Genomic_DNA"/>
</dbReference>
<organism evidence="2 3">
    <name type="scientific">Halalkalicoccus paucihalophilus</name>
    <dbReference type="NCBI Taxonomy" id="1008153"/>
    <lineage>
        <taxon>Archaea</taxon>
        <taxon>Methanobacteriati</taxon>
        <taxon>Methanobacteriota</taxon>
        <taxon>Stenosarchaea group</taxon>
        <taxon>Halobacteria</taxon>
        <taxon>Halobacteriales</taxon>
        <taxon>Halococcaceae</taxon>
        <taxon>Halalkalicoccus</taxon>
    </lineage>
</organism>
<reference evidence="2 3" key="1">
    <citation type="submission" date="2016-02" db="EMBL/GenBank/DDBJ databases">
        <title>Genome sequence of Halalkalicoccus paucihalophilus DSM 24557.</title>
        <authorList>
            <person name="Poehlein A."/>
            <person name="Daniel R."/>
        </authorList>
    </citation>
    <scope>NUCLEOTIDE SEQUENCE [LARGE SCALE GENOMIC DNA]</scope>
    <source>
        <strain evidence="2 3">DSM 24557</strain>
    </source>
</reference>
<protein>
    <submittedName>
        <fullName evidence="2">Uncharacterized protein</fullName>
    </submittedName>
</protein>
<dbReference type="OrthoDB" id="260809at2157"/>
<feature type="compositionally biased region" description="Polar residues" evidence="1">
    <location>
        <begin position="7"/>
        <end position="21"/>
    </location>
</feature>
<dbReference type="PATRIC" id="fig|1008153.3.peg.4491"/>
<accession>A0A151A7U4</accession>
<dbReference type="Proteomes" id="UP000075321">
    <property type="component" value="Unassembled WGS sequence"/>
</dbReference>
<comment type="caution">
    <text evidence="2">The sequence shown here is derived from an EMBL/GenBank/DDBJ whole genome shotgun (WGS) entry which is preliminary data.</text>
</comment>
<keyword evidence="3" id="KW-1185">Reference proteome</keyword>
<name>A0A151A7U4_9EURY</name>
<feature type="region of interest" description="Disordered" evidence="1">
    <location>
        <begin position="1"/>
        <end position="21"/>
    </location>
</feature>
<evidence type="ECO:0000313" key="2">
    <source>
        <dbReference type="EMBL" id="KYH23705.1"/>
    </source>
</evidence>
<gene>
    <name evidence="2" type="ORF">HAPAU_41850</name>
</gene>
<evidence type="ECO:0000313" key="3">
    <source>
        <dbReference type="Proteomes" id="UP000075321"/>
    </source>
</evidence>
<evidence type="ECO:0000256" key="1">
    <source>
        <dbReference type="SAM" id="MobiDB-lite"/>
    </source>
</evidence>
<sequence>MARKQVGRNTGNSGRVNLSGSELTGLDLDIGDTIEIDVAETKEIAHALINSKESDQFLIVTPV</sequence>